<dbReference type="GO" id="GO:0030968">
    <property type="term" value="P:endoplasmic reticulum unfolded protein response"/>
    <property type="evidence" value="ECO:0007669"/>
    <property type="project" value="TreeGrafter"/>
</dbReference>
<organism evidence="4 5">
    <name type="scientific">Trifolium medium</name>
    <dbReference type="NCBI Taxonomy" id="97028"/>
    <lineage>
        <taxon>Eukaryota</taxon>
        <taxon>Viridiplantae</taxon>
        <taxon>Streptophyta</taxon>
        <taxon>Embryophyta</taxon>
        <taxon>Tracheophyta</taxon>
        <taxon>Spermatophyta</taxon>
        <taxon>Magnoliopsida</taxon>
        <taxon>eudicotyledons</taxon>
        <taxon>Gunneridae</taxon>
        <taxon>Pentapetalae</taxon>
        <taxon>rosids</taxon>
        <taxon>fabids</taxon>
        <taxon>Fabales</taxon>
        <taxon>Fabaceae</taxon>
        <taxon>Papilionoideae</taxon>
        <taxon>50 kb inversion clade</taxon>
        <taxon>NPAAA clade</taxon>
        <taxon>Hologalegina</taxon>
        <taxon>IRL clade</taxon>
        <taxon>Trifolieae</taxon>
        <taxon>Trifolium</taxon>
    </lineage>
</organism>
<reference evidence="4 5" key="1">
    <citation type="journal article" date="2018" name="Front. Plant Sci.">
        <title>Red Clover (Trifolium pratense) and Zigzag Clover (T. medium) - A Picture of Genomic Similarities and Differences.</title>
        <authorList>
            <person name="Dluhosova J."/>
            <person name="Istvanek J."/>
            <person name="Nedelnik J."/>
            <person name="Repkova J."/>
        </authorList>
    </citation>
    <scope>NUCLEOTIDE SEQUENCE [LARGE SCALE GENOMIC DNA]</scope>
    <source>
        <strain evidence="5">cv. 10/8</strain>
        <tissue evidence="4">Leaf</tissue>
    </source>
</reference>
<keyword evidence="3" id="KW-0143">Chaperone</keyword>
<evidence type="ECO:0000256" key="2">
    <source>
        <dbReference type="ARBA" id="ARBA00022840"/>
    </source>
</evidence>
<keyword evidence="5" id="KW-1185">Reference proteome</keyword>
<dbReference type="PANTHER" id="PTHR45639">
    <property type="entry name" value="HSC70CB, ISOFORM G-RELATED"/>
    <property type="match status" value="1"/>
</dbReference>
<dbReference type="Proteomes" id="UP000265520">
    <property type="component" value="Unassembled WGS sequence"/>
</dbReference>
<dbReference type="SUPFAM" id="SSF53067">
    <property type="entry name" value="Actin-like ATPase domain"/>
    <property type="match status" value="1"/>
</dbReference>
<dbReference type="AlphaFoldDB" id="A0A392RAR4"/>
<protein>
    <submittedName>
        <fullName evidence="4">Heat-shock protein</fullName>
    </submittedName>
</protein>
<accession>A0A392RAR4</accession>
<name>A0A392RAR4_9FABA</name>
<dbReference type="GO" id="GO:0034663">
    <property type="term" value="C:endoplasmic reticulum chaperone complex"/>
    <property type="evidence" value="ECO:0007669"/>
    <property type="project" value="TreeGrafter"/>
</dbReference>
<dbReference type="PANTHER" id="PTHR45639:SF3">
    <property type="entry name" value="HYPOXIA UP-REGULATED PROTEIN 1"/>
    <property type="match status" value="1"/>
</dbReference>
<dbReference type="InterPro" id="IPR043129">
    <property type="entry name" value="ATPase_NBD"/>
</dbReference>
<comment type="caution">
    <text evidence="4">The sequence shown here is derived from an EMBL/GenBank/DDBJ whole genome shotgun (WGS) entry which is preliminary data.</text>
</comment>
<evidence type="ECO:0000256" key="1">
    <source>
        <dbReference type="ARBA" id="ARBA00022741"/>
    </source>
</evidence>
<sequence length="85" mass="9536">MRRSTTVVELLGKFLVELNELVETQMTRNIRNVVFTVPVSLSRLQLNRINRACAMAGIKVIGLMPQPTAVALWYTTTTAGFCFFS</sequence>
<dbReference type="EMBL" id="LXQA010203641">
    <property type="protein sequence ID" value="MCI33349.1"/>
    <property type="molecule type" value="Genomic_DNA"/>
</dbReference>
<proteinExistence type="predicted"/>
<evidence type="ECO:0000313" key="4">
    <source>
        <dbReference type="EMBL" id="MCI33349.1"/>
    </source>
</evidence>
<dbReference type="Pfam" id="PF00012">
    <property type="entry name" value="HSP70"/>
    <property type="match status" value="1"/>
</dbReference>
<dbReference type="GO" id="GO:0140662">
    <property type="term" value="F:ATP-dependent protein folding chaperone"/>
    <property type="evidence" value="ECO:0007669"/>
    <property type="project" value="InterPro"/>
</dbReference>
<dbReference type="Gene3D" id="3.30.420.40">
    <property type="match status" value="1"/>
</dbReference>
<evidence type="ECO:0000256" key="3">
    <source>
        <dbReference type="ARBA" id="ARBA00023186"/>
    </source>
</evidence>
<dbReference type="GO" id="GO:0005524">
    <property type="term" value="F:ATP binding"/>
    <property type="evidence" value="ECO:0007669"/>
    <property type="project" value="UniProtKB-KW"/>
</dbReference>
<keyword evidence="2" id="KW-0067">ATP-binding</keyword>
<keyword evidence="1" id="KW-0547">Nucleotide-binding</keyword>
<evidence type="ECO:0000313" key="5">
    <source>
        <dbReference type="Proteomes" id="UP000265520"/>
    </source>
</evidence>
<dbReference type="InterPro" id="IPR013126">
    <property type="entry name" value="Hsp_70_fam"/>
</dbReference>